<proteinExistence type="inferred from homology"/>
<keyword evidence="6" id="KW-1015">Disulfide bond</keyword>
<comment type="caution">
    <text evidence="12">The sequence shown here is derived from an EMBL/GenBank/DDBJ whole genome shotgun (WGS) entry which is preliminary data.</text>
</comment>
<evidence type="ECO:0000256" key="6">
    <source>
        <dbReference type="ARBA" id="ARBA00023157"/>
    </source>
</evidence>
<dbReference type="InterPro" id="IPR024706">
    <property type="entry name" value="Peroxiredoxin_AhpC-typ"/>
</dbReference>
<keyword evidence="5 9" id="KW-0560">Oxidoreductase</keyword>
<dbReference type="Pfam" id="PF00578">
    <property type="entry name" value="AhpC-TSA"/>
    <property type="match status" value="1"/>
</dbReference>
<comment type="catalytic activity">
    <reaction evidence="8">
        <text>a hydroperoxide + [thioredoxin]-dithiol = an alcohol + [thioredoxin]-disulfide + H2O</text>
        <dbReference type="Rhea" id="RHEA:62620"/>
        <dbReference type="Rhea" id="RHEA-COMP:10698"/>
        <dbReference type="Rhea" id="RHEA-COMP:10700"/>
        <dbReference type="ChEBI" id="CHEBI:15377"/>
        <dbReference type="ChEBI" id="CHEBI:29950"/>
        <dbReference type="ChEBI" id="CHEBI:30879"/>
        <dbReference type="ChEBI" id="CHEBI:35924"/>
        <dbReference type="ChEBI" id="CHEBI:50058"/>
        <dbReference type="EC" id="1.11.1.24"/>
    </reaction>
</comment>
<keyword evidence="3 9" id="KW-0575">Peroxidase</keyword>
<dbReference type="Gene3D" id="3.40.30.10">
    <property type="entry name" value="Glutaredoxin"/>
    <property type="match status" value="1"/>
</dbReference>
<feature type="domain" description="Thioredoxin" evidence="11">
    <location>
        <begin position="3"/>
        <end position="161"/>
    </location>
</feature>
<dbReference type="FunFam" id="3.40.30.10:FF:000003">
    <property type="entry name" value="Peroxiredoxin 1"/>
    <property type="match status" value="1"/>
</dbReference>
<dbReference type="GO" id="GO:0042744">
    <property type="term" value="P:hydrogen peroxide catabolic process"/>
    <property type="evidence" value="ECO:0007669"/>
    <property type="project" value="TreeGrafter"/>
</dbReference>
<keyword evidence="4 9" id="KW-0049">Antioxidant</keyword>
<dbReference type="EC" id="1.11.1.24" evidence="2"/>
<dbReference type="GO" id="GO:0005829">
    <property type="term" value="C:cytosol"/>
    <property type="evidence" value="ECO:0007669"/>
    <property type="project" value="TreeGrafter"/>
</dbReference>
<dbReference type="InterPro" id="IPR036249">
    <property type="entry name" value="Thioredoxin-like_sf"/>
</dbReference>
<dbReference type="InterPro" id="IPR013766">
    <property type="entry name" value="Thioredoxin_domain"/>
</dbReference>
<evidence type="ECO:0000259" key="11">
    <source>
        <dbReference type="PROSITE" id="PS51352"/>
    </source>
</evidence>
<dbReference type="PROSITE" id="PS51352">
    <property type="entry name" value="THIOREDOXIN_2"/>
    <property type="match status" value="1"/>
</dbReference>
<evidence type="ECO:0000313" key="13">
    <source>
        <dbReference type="Proteomes" id="UP001306508"/>
    </source>
</evidence>
<dbReference type="InterPro" id="IPR050217">
    <property type="entry name" value="Peroxiredoxin"/>
</dbReference>
<evidence type="ECO:0000256" key="2">
    <source>
        <dbReference type="ARBA" id="ARBA00013017"/>
    </source>
</evidence>
<dbReference type="PIRSF" id="PIRSF000239">
    <property type="entry name" value="AHPC"/>
    <property type="match status" value="1"/>
</dbReference>
<dbReference type="GO" id="GO:0034605">
    <property type="term" value="P:cellular response to heat"/>
    <property type="evidence" value="ECO:0007669"/>
    <property type="project" value="UniProtKB-ARBA"/>
</dbReference>
<organism evidence="12 13">
    <name type="scientific">Arxiozyma heterogenica</name>
    <dbReference type="NCBI Taxonomy" id="278026"/>
    <lineage>
        <taxon>Eukaryota</taxon>
        <taxon>Fungi</taxon>
        <taxon>Dikarya</taxon>
        <taxon>Ascomycota</taxon>
        <taxon>Saccharomycotina</taxon>
        <taxon>Saccharomycetes</taxon>
        <taxon>Saccharomycetales</taxon>
        <taxon>Saccharomycetaceae</taxon>
        <taxon>Arxiozyma</taxon>
    </lineage>
</organism>
<evidence type="ECO:0000256" key="5">
    <source>
        <dbReference type="ARBA" id="ARBA00023002"/>
    </source>
</evidence>
<evidence type="ECO:0000256" key="4">
    <source>
        <dbReference type="ARBA" id="ARBA00022862"/>
    </source>
</evidence>
<keyword evidence="7 9" id="KW-0676">Redox-active center</keyword>
<dbReference type="GO" id="GO:0034599">
    <property type="term" value="P:cellular response to oxidative stress"/>
    <property type="evidence" value="ECO:0007669"/>
    <property type="project" value="UniProtKB-ARBA"/>
</dbReference>
<feature type="active site" description="Cysteine sulfenic acid (-SOH) intermediate; for peroxidase activity" evidence="10">
    <location>
        <position position="48"/>
    </location>
</feature>
<dbReference type="GO" id="GO:0050821">
    <property type="term" value="P:protein stabilization"/>
    <property type="evidence" value="ECO:0007669"/>
    <property type="project" value="UniProtKB-ARBA"/>
</dbReference>
<keyword evidence="13" id="KW-1185">Reference proteome</keyword>
<sequence>MVVHVKSKAPDFKKIAVVDGIFEEITLSQFSGQYVVLAFIPNAFTYVCPTEIIAYSKSIKLFKELNCQVLFVSTDSHFCLSAWTDVPKESGGLGKINVPLISDSNHKMSREYGVLYEEEGIALRALFIIDPRGIIKHITINDTPVGRNVEETLRIIQAFQSNEKDGRLLPCNWHPGDKYIMPDFDQFKKSFDSFEFEEEDESEYEEDVHDLNK</sequence>
<evidence type="ECO:0000256" key="10">
    <source>
        <dbReference type="PIRSR" id="PIRSR000239-1"/>
    </source>
</evidence>
<dbReference type="PANTHER" id="PTHR10681:SF171">
    <property type="entry name" value="PEROXIREDOXIN 4"/>
    <property type="match status" value="1"/>
</dbReference>
<evidence type="ECO:0000256" key="8">
    <source>
        <dbReference type="ARBA" id="ARBA00049091"/>
    </source>
</evidence>
<dbReference type="InterPro" id="IPR000866">
    <property type="entry name" value="AhpC/TSA"/>
</dbReference>
<dbReference type="PANTHER" id="PTHR10681">
    <property type="entry name" value="THIOREDOXIN PEROXIDASE"/>
    <property type="match status" value="1"/>
</dbReference>
<evidence type="ECO:0000256" key="1">
    <source>
        <dbReference type="ARBA" id="ARBA00009796"/>
    </source>
</evidence>
<comment type="similarity">
    <text evidence="1">Belongs to the peroxiredoxin family. AhpC/Prx1 subfamily.</text>
</comment>
<dbReference type="SUPFAM" id="SSF52833">
    <property type="entry name" value="Thioredoxin-like"/>
    <property type="match status" value="1"/>
</dbReference>
<evidence type="ECO:0000256" key="3">
    <source>
        <dbReference type="ARBA" id="ARBA00022559"/>
    </source>
</evidence>
<comment type="function">
    <text evidence="9">Thiol-specific peroxidase that catalyzes the reduction of hydrogen peroxide and organic hydroperoxides to water and alcohols, respectively.</text>
</comment>
<gene>
    <name evidence="12" type="ORF">RI543_003051</name>
</gene>
<dbReference type="GO" id="GO:0008379">
    <property type="term" value="F:thioredoxin peroxidase activity"/>
    <property type="evidence" value="ECO:0007669"/>
    <property type="project" value="TreeGrafter"/>
</dbReference>
<dbReference type="Proteomes" id="UP001306508">
    <property type="component" value="Unassembled WGS sequence"/>
</dbReference>
<dbReference type="Pfam" id="PF10417">
    <property type="entry name" value="1-cysPrx_C"/>
    <property type="match status" value="1"/>
</dbReference>
<protein>
    <recommendedName>
        <fullName evidence="2">thioredoxin-dependent peroxiredoxin</fullName>
        <ecNumber evidence="2">1.11.1.24</ecNumber>
    </recommendedName>
</protein>
<dbReference type="CDD" id="cd03015">
    <property type="entry name" value="PRX_Typ2cys"/>
    <property type="match status" value="1"/>
</dbReference>
<evidence type="ECO:0000256" key="9">
    <source>
        <dbReference type="PIRNR" id="PIRNR000239"/>
    </source>
</evidence>
<accession>A0AAN7W1J6</accession>
<reference evidence="13" key="1">
    <citation type="submission" date="2023-07" db="EMBL/GenBank/DDBJ databases">
        <title>A draft genome of Kazachstania heterogenica Y-27499.</title>
        <authorList>
            <person name="Donic C."/>
            <person name="Kralova J.S."/>
            <person name="Fidel L."/>
            <person name="Ben-Dor S."/>
            <person name="Jung S."/>
        </authorList>
    </citation>
    <scope>NUCLEOTIDE SEQUENCE [LARGE SCALE GENOMIC DNA]</scope>
    <source>
        <strain evidence="13">Y27499</strain>
    </source>
</reference>
<evidence type="ECO:0000256" key="7">
    <source>
        <dbReference type="ARBA" id="ARBA00023284"/>
    </source>
</evidence>
<evidence type="ECO:0000313" key="12">
    <source>
        <dbReference type="EMBL" id="KAK5779166.1"/>
    </source>
</evidence>
<name>A0AAN7W1J6_9SACH</name>
<dbReference type="EMBL" id="JAWIZZ010000047">
    <property type="protein sequence ID" value="KAK5779166.1"/>
    <property type="molecule type" value="Genomic_DNA"/>
</dbReference>
<dbReference type="GO" id="GO:0045454">
    <property type="term" value="P:cell redox homeostasis"/>
    <property type="evidence" value="ECO:0007669"/>
    <property type="project" value="TreeGrafter"/>
</dbReference>
<dbReference type="InterPro" id="IPR019479">
    <property type="entry name" value="Peroxiredoxin_C"/>
</dbReference>
<dbReference type="AlphaFoldDB" id="A0AAN7W1J6"/>